<keyword evidence="2" id="KW-1185">Reference proteome</keyword>
<gene>
    <name evidence="1" type="ORF">F7732_06680</name>
</gene>
<name>A0A7V7UYT9_9BACI</name>
<evidence type="ECO:0000313" key="1">
    <source>
        <dbReference type="EMBL" id="KAB2333767.1"/>
    </source>
</evidence>
<reference evidence="1 2" key="1">
    <citation type="journal article" date="2014" name="Arch. Microbiol.">
        <title>Bacillus mesophilum sp. nov., strain IITR-54T, a novel 4-chlorobiphenyl dechlorinating bacterium.</title>
        <authorList>
            <person name="Manickam N."/>
            <person name="Singh N.K."/>
            <person name="Bajaj A."/>
            <person name="Kumar R.M."/>
            <person name="Kaur G."/>
            <person name="Kaur N."/>
            <person name="Bala M."/>
            <person name="Kumar A."/>
            <person name="Mayilraj S."/>
        </authorList>
    </citation>
    <scope>NUCLEOTIDE SEQUENCE [LARGE SCALE GENOMIC DNA]</scope>
    <source>
        <strain evidence="1 2">IITR-54</strain>
    </source>
</reference>
<proteinExistence type="predicted"/>
<dbReference type="EMBL" id="WBOT01000002">
    <property type="protein sequence ID" value="KAB2333767.1"/>
    <property type="molecule type" value="Genomic_DNA"/>
</dbReference>
<dbReference type="OrthoDB" id="2937597at2"/>
<protein>
    <recommendedName>
        <fullName evidence="3">YqzH-like protein</fullName>
    </recommendedName>
</protein>
<dbReference type="Proteomes" id="UP000441354">
    <property type="component" value="Unassembled WGS sequence"/>
</dbReference>
<dbReference type="AlphaFoldDB" id="A0A7V7UYT9"/>
<dbReference type="RefSeq" id="WP_151573157.1">
    <property type="nucleotide sequence ID" value="NZ_WBOT01000002.1"/>
</dbReference>
<sequence length="68" mass="8082">MERRYVYKMVQSCLGQYNWEKDSIPCESTEFAEIYEKVMNVKKEEPETNLHDIVSDIVYGYVTGSPYF</sequence>
<accession>A0A7V7UYT9</accession>
<evidence type="ECO:0008006" key="3">
    <source>
        <dbReference type="Google" id="ProtNLM"/>
    </source>
</evidence>
<comment type="caution">
    <text evidence="1">The sequence shown here is derived from an EMBL/GenBank/DDBJ whole genome shotgun (WGS) entry which is preliminary data.</text>
</comment>
<evidence type="ECO:0000313" key="2">
    <source>
        <dbReference type="Proteomes" id="UP000441354"/>
    </source>
</evidence>
<dbReference type="InterPro" id="IPR025546">
    <property type="entry name" value="YqzH"/>
</dbReference>
<organism evidence="1 2">
    <name type="scientific">Bacillus mesophilum</name>
    <dbReference type="NCBI Taxonomy" id="1071718"/>
    <lineage>
        <taxon>Bacteria</taxon>
        <taxon>Bacillati</taxon>
        <taxon>Bacillota</taxon>
        <taxon>Bacilli</taxon>
        <taxon>Bacillales</taxon>
        <taxon>Bacillaceae</taxon>
        <taxon>Bacillus</taxon>
    </lineage>
</organism>
<dbReference type="Pfam" id="PF14164">
    <property type="entry name" value="YqzH"/>
    <property type="match status" value="1"/>
</dbReference>